<dbReference type="EMBL" id="PQIB02000001">
    <property type="protein sequence ID" value="RLN42903.1"/>
    <property type="molecule type" value="Genomic_DNA"/>
</dbReference>
<dbReference type="GO" id="GO:0030134">
    <property type="term" value="C:COPII-coated ER to Golgi transport vesicle"/>
    <property type="evidence" value="ECO:0007669"/>
    <property type="project" value="TreeGrafter"/>
</dbReference>
<evidence type="ECO:0000313" key="4">
    <source>
        <dbReference type="Proteomes" id="UP000275267"/>
    </source>
</evidence>
<dbReference type="PANTHER" id="PTHR10984:SF56">
    <property type="entry name" value="ENDOPLASMIC RETICULUM-GOLGI INTERMEDIATE COMPARTMENT PROTEIN 3-LIKE"/>
    <property type="match status" value="1"/>
</dbReference>
<keyword evidence="1" id="KW-0472">Membrane</keyword>
<dbReference type="OrthoDB" id="270930at2759"/>
<evidence type="ECO:0000259" key="2">
    <source>
        <dbReference type="Pfam" id="PF13850"/>
    </source>
</evidence>
<name>A0A3L6TRF2_PANMI</name>
<dbReference type="AlphaFoldDB" id="A0A3L6TRF2"/>
<protein>
    <submittedName>
        <fullName evidence="3">Serologically defined breast cancer antigen NY-BR-84</fullName>
    </submittedName>
</protein>
<dbReference type="GO" id="GO:0005783">
    <property type="term" value="C:endoplasmic reticulum"/>
    <property type="evidence" value="ECO:0007669"/>
    <property type="project" value="TreeGrafter"/>
</dbReference>
<feature type="domain" description="Endoplasmic reticulum vesicle transporter N-terminal" evidence="2">
    <location>
        <begin position="7"/>
        <end position="96"/>
    </location>
</feature>
<dbReference type="InterPro" id="IPR045888">
    <property type="entry name" value="Erv"/>
</dbReference>
<keyword evidence="1" id="KW-1133">Transmembrane helix</keyword>
<proteinExistence type="predicted"/>
<keyword evidence="1" id="KW-0812">Transmembrane</keyword>
<gene>
    <name evidence="3" type="ORF">C2845_PM01G13560</name>
</gene>
<dbReference type="InterPro" id="IPR039542">
    <property type="entry name" value="Erv_N"/>
</dbReference>
<evidence type="ECO:0000256" key="1">
    <source>
        <dbReference type="SAM" id="Phobius"/>
    </source>
</evidence>
<dbReference type="STRING" id="4540.A0A3L6TRF2"/>
<comment type="caution">
    <text evidence="3">The sequence shown here is derived from an EMBL/GenBank/DDBJ whole genome shotgun (WGS) entry which is preliminary data.</text>
</comment>
<keyword evidence="4" id="KW-1185">Reference proteome</keyword>
<feature type="transmembrane region" description="Helical" evidence="1">
    <location>
        <begin position="20"/>
        <end position="43"/>
    </location>
</feature>
<dbReference type="Pfam" id="PF13850">
    <property type="entry name" value="ERGIC_N"/>
    <property type="match status" value="1"/>
</dbReference>
<dbReference type="PANTHER" id="PTHR10984">
    <property type="entry name" value="ENDOPLASMIC RETICULUM-GOLGI INTERMEDIATE COMPARTMENT PROTEIN"/>
    <property type="match status" value="1"/>
</dbReference>
<sequence length="126" mass="14243">MELWSKLRNLDAYPKVNEDFYSRTLSGGLITILSSLAILLLFFSEIRLYLYSATESKLTVDTSRGERLHINFDVTFPALPCSLVAVDTMDVSGEQHYDIKHDIIKKRIDHLGNVIESRKDGVGAPK</sequence>
<reference evidence="4" key="1">
    <citation type="journal article" date="2019" name="Nat. Commun.">
        <title>The genome of broomcorn millet.</title>
        <authorList>
            <person name="Zou C."/>
            <person name="Miki D."/>
            <person name="Li D."/>
            <person name="Tang Q."/>
            <person name="Xiao L."/>
            <person name="Rajput S."/>
            <person name="Deng P."/>
            <person name="Jia W."/>
            <person name="Huang R."/>
            <person name="Zhang M."/>
            <person name="Sun Y."/>
            <person name="Hu J."/>
            <person name="Fu X."/>
            <person name="Schnable P.S."/>
            <person name="Li F."/>
            <person name="Zhang H."/>
            <person name="Feng B."/>
            <person name="Zhu X."/>
            <person name="Liu R."/>
            <person name="Schnable J.C."/>
            <person name="Zhu J.-K."/>
            <person name="Zhang H."/>
        </authorList>
    </citation>
    <scope>NUCLEOTIDE SEQUENCE [LARGE SCALE GENOMIC DNA]</scope>
</reference>
<accession>A0A3L6TRF2</accession>
<organism evidence="3 4">
    <name type="scientific">Panicum miliaceum</name>
    <name type="common">Proso millet</name>
    <name type="synonym">Broomcorn millet</name>
    <dbReference type="NCBI Taxonomy" id="4540"/>
    <lineage>
        <taxon>Eukaryota</taxon>
        <taxon>Viridiplantae</taxon>
        <taxon>Streptophyta</taxon>
        <taxon>Embryophyta</taxon>
        <taxon>Tracheophyta</taxon>
        <taxon>Spermatophyta</taxon>
        <taxon>Magnoliopsida</taxon>
        <taxon>Liliopsida</taxon>
        <taxon>Poales</taxon>
        <taxon>Poaceae</taxon>
        <taxon>PACMAD clade</taxon>
        <taxon>Panicoideae</taxon>
        <taxon>Panicodae</taxon>
        <taxon>Paniceae</taxon>
        <taxon>Panicinae</taxon>
        <taxon>Panicum</taxon>
        <taxon>Panicum sect. Panicum</taxon>
    </lineage>
</organism>
<evidence type="ECO:0000313" key="3">
    <source>
        <dbReference type="EMBL" id="RLN42903.1"/>
    </source>
</evidence>
<dbReference type="Proteomes" id="UP000275267">
    <property type="component" value="Unassembled WGS sequence"/>
</dbReference>